<gene>
    <name evidence="2" type="ORF">Pan14r_38140</name>
</gene>
<dbReference type="AlphaFoldDB" id="A0A5C5Y8I8"/>
<dbReference type="EMBL" id="SJPL01000001">
    <property type="protein sequence ID" value="TWT71504.1"/>
    <property type="molecule type" value="Genomic_DNA"/>
</dbReference>
<dbReference type="Proteomes" id="UP000317238">
    <property type="component" value="Unassembled WGS sequence"/>
</dbReference>
<comment type="caution">
    <text evidence="2">The sequence shown here is derived from an EMBL/GenBank/DDBJ whole genome shotgun (WGS) entry which is preliminary data.</text>
</comment>
<feature type="compositionally biased region" description="Acidic residues" evidence="1">
    <location>
        <begin position="9"/>
        <end position="27"/>
    </location>
</feature>
<sequence>MRDLGLTIESDESDSPPETEVTEDNAEESQKQPTG</sequence>
<accession>A0A5C5Y8I8</accession>
<proteinExistence type="predicted"/>
<keyword evidence="3" id="KW-1185">Reference proteome</keyword>
<reference evidence="2 3" key="1">
    <citation type="submission" date="2019-02" db="EMBL/GenBank/DDBJ databases">
        <title>Deep-cultivation of Planctomycetes and their phenomic and genomic characterization uncovers novel biology.</title>
        <authorList>
            <person name="Wiegand S."/>
            <person name="Jogler M."/>
            <person name="Boedeker C."/>
            <person name="Pinto D."/>
            <person name="Vollmers J."/>
            <person name="Rivas-Marin E."/>
            <person name="Kohn T."/>
            <person name="Peeters S.H."/>
            <person name="Heuer A."/>
            <person name="Rast P."/>
            <person name="Oberbeckmann S."/>
            <person name="Bunk B."/>
            <person name="Jeske O."/>
            <person name="Meyerdierks A."/>
            <person name="Storesund J.E."/>
            <person name="Kallscheuer N."/>
            <person name="Luecker S."/>
            <person name="Lage O.M."/>
            <person name="Pohl T."/>
            <person name="Merkel B.J."/>
            <person name="Hornburger P."/>
            <person name="Mueller R.-W."/>
            <person name="Bruemmer F."/>
            <person name="Labrenz M."/>
            <person name="Spormann A.M."/>
            <person name="Op Den Camp H."/>
            <person name="Overmann J."/>
            <person name="Amann R."/>
            <person name="Jetten M.S.M."/>
            <person name="Mascher T."/>
            <person name="Medema M.H."/>
            <person name="Devos D.P."/>
            <person name="Kaster A.-K."/>
            <person name="Ovreas L."/>
            <person name="Rohde M."/>
            <person name="Galperin M.Y."/>
            <person name="Jogler C."/>
        </authorList>
    </citation>
    <scope>NUCLEOTIDE SEQUENCE [LARGE SCALE GENOMIC DNA]</scope>
    <source>
        <strain evidence="2 3">Pan14r</strain>
    </source>
</reference>
<feature type="region of interest" description="Disordered" evidence="1">
    <location>
        <begin position="1"/>
        <end position="35"/>
    </location>
</feature>
<protein>
    <submittedName>
        <fullName evidence="2">Uncharacterized protein</fullName>
    </submittedName>
</protein>
<evidence type="ECO:0000313" key="3">
    <source>
        <dbReference type="Proteomes" id="UP000317238"/>
    </source>
</evidence>
<name>A0A5C5Y8I8_9PLAN</name>
<evidence type="ECO:0000256" key="1">
    <source>
        <dbReference type="SAM" id="MobiDB-lite"/>
    </source>
</evidence>
<evidence type="ECO:0000313" key="2">
    <source>
        <dbReference type="EMBL" id="TWT71504.1"/>
    </source>
</evidence>
<organism evidence="2 3">
    <name type="scientific">Crateriforma conspicua</name>
    <dbReference type="NCBI Taxonomy" id="2527996"/>
    <lineage>
        <taxon>Bacteria</taxon>
        <taxon>Pseudomonadati</taxon>
        <taxon>Planctomycetota</taxon>
        <taxon>Planctomycetia</taxon>
        <taxon>Planctomycetales</taxon>
        <taxon>Planctomycetaceae</taxon>
        <taxon>Crateriforma</taxon>
    </lineage>
</organism>